<dbReference type="AlphaFoldDB" id="A0A3P8VGB9"/>
<dbReference type="Proteomes" id="UP000265120">
    <property type="component" value="Chromosome 5"/>
</dbReference>
<feature type="compositionally biased region" description="Basic and acidic residues" evidence="2">
    <location>
        <begin position="1"/>
        <end position="15"/>
    </location>
</feature>
<dbReference type="GO" id="GO:0097539">
    <property type="term" value="C:ciliary transition fiber"/>
    <property type="evidence" value="ECO:0007669"/>
    <property type="project" value="TreeGrafter"/>
</dbReference>
<dbReference type="GeneTree" id="ENSGT00940000166619"/>
<sequence length="642" mass="72990">MLKKLQRDKDKEFKHIAHGLIPAASIAPKPAVPRTPPPRSPDPSPERPRSVLAAAILSSSLTGQTWAIPPARPRSFSETPRSDSYLSETNLSTAFFNRDRWSEDLESHRHLSSDDHSDKELEAKGSEEDEDKEDGEEEHVYQTLYRRESTKEPIYALPPKPVNTTFQPTQSPVRRMPDPDFTEETSDQSPEASTSRKKVRKISSRRKQDVPCGSAAQAILTTDVRSPAKHQTDSTQTSLDPRGAHGGVQREEPQALPKKTKMSNEQKPLRERLHSPEQEISQSQTSSTQRSFAGNQAELQKLRQQAQELVGENDVLKLTVHRLNVELSRYQSRFRPLSKQESSKIGGLPMTESPPPWLVDMKYLSPLLLAYDDRINEKDALLQTTEEEVKKLRVHVEEVVKENKRLCDEITKIQGSSPTDCHQIQQQAFLVLQENQVLIEKLEAKQDEAKASLSRHQSEVSKVSKQLMLLEAENQGLNKELEGSRTEVEKITRQLQVLQARLQDAVSFDEHCNITGKLRGQLEQLESSYKSETDKLLLQVSRLQDVNRKLAVDKANLSADVEKREADLELSRQENRRAERQMDVLKQEKEACVLKSEEVRQYLGAVITVAEHIFRERDRLLSTVCTDTPDTRTAVLTHQIQY</sequence>
<dbReference type="InParanoid" id="A0A3P8VGB9"/>
<feature type="coiled-coil region" evidence="1">
    <location>
        <begin position="375"/>
        <end position="402"/>
    </location>
</feature>
<keyword evidence="4" id="KW-1185">Reference proteome</keyword>
<feature type="compositionally biased region" description="Pro residues" evidence="2">
    <location>
        <begin position="30"/>
        <end position="43"/>
    </location>
</feature>
<dbReference type="PANTHER" id="PTHR36170">
    <property type="entry name" value="CENTROSOMAL PROTEIN OF 89 KDA"/>
    <property type="match status" value="1"/>
</dbReference>
<feature type="compositionally biased region" description="Acidic residues" evidence="2">
    <location>
        <begin position="127"/>
        <end position="137"/>
    </location>
</feature>
<evidence type="ECO:0000313" key="3">
    <source>
        <dbReference type="Ensembl" id="ENSCSEP00000013382.1"/>
    </source>
</evidence>
<feature type="compositionally biased region" description="Polar residues" evidence="2">
    <location>
        <begin position="76"/>
        <end position="89"/>
    </location>
</feature>
<dbReference type="STRING" id="244447.ENSCSEP00000013382"/>
<feature type="coiled-coil region" evidence="1">
    <location>
        <begin position="292"/>
        <end position="319"/>
    </location>
</feature>
<evidence type="ECO:0000256" key="2">
    <source>
        <dbReference type="SAM" id="MobiDB-lite"/>
    </source>
</evidence>
<feature type="compositionally biased region" description="Basic and acidic residues" evidence="2">
    <location>
        <begin position="104"/>
        <end position="126"/>
    </location>
</feature>
<dbReference type="GO" id="GO:0005814">
    <property type="term" value="C:centriole"/>
    <property type="evidence" value="ECO:0007669"/>
    <property type="project" value="InterPro"/>
</dbReference>
<protein>
    <submittedName>
        <fullName evidence="3">Centrosomal protein 89</fullName>
    </submittedName>
</protein>
<dbReference type="GO" id="GO:0060271">
    <property type="term" value="P:cilium assembly"/>
    <property type="evidence" value="ECO:0007669"/>
    <property type="project" value="InterPro"/>
</dbReference>
<organism evidence="3 4">
    <name type="scientific">Cynoglossus semilaevis</name>
    <name type="common">Tongue sole</name>
    <dbReference type="NCBI Taxonomy" id="244447"/>
    <lineage>
        <taxon>Eukaryota</taxon>
        <taxon>Metazoa</taxon>
        <taxon>Chordata</taxon>
        <taxon>Craniata</taxon>
        <taxon>Vertebrata</taxon>
        <taxon>Euteleostomi</taxon>
        <taxon>Actinopterygii</taxon>
        <taxon>Neopterygii</taxon>
        <taxon>Teleostei</taxon>
        <taxon>Neoteleostei</taxon>
        <taxon>Acanthomorphata</taxon>
        <taxon>Carangaria</taxon>
        <taxon>Pleuronectiformes</taxon>
        <taxon>Pleuronectoidei</taxon>
        <taxon>Cynoglossidae</taxon>
        <taxon>Cynoglossinae</taxon>
        <taxon>Cynoglossus</taxon>
    </lineage>
</organism>
<dbReference type="OMA" id="ENQQMRE"/>
<feature type="region of interest" description="Disordered" evidence="2">
    <location>
        <begin position="104"/>
        <end position="292"/>
    </location>
</feature>
<reference evidence="3" key="2">
    <citation type="submission" date="2025-08" db="UniProtKB">
        <authorList>
            <consortium name="Ensembl"/>
        </authorList>
    </citation>
    <scope>IDENTIFICATION</scope>
</reference>
<keyword evidence="1" id="KW-0175">Coiled coil</keyword>
<dbReference type="GO" id="GO:0007005">
    <property type="term" value="P:mitochondrion organization"/>
    <property type="evidence" value="ECO:0007669"/>
    <property type="project" value="InterPro"/>
</dbReference>
<feature type="coiled-coil region" evidence="1">
    <location>
        <begin position="554"/>
        <end position="595"/>
    </location>
</feature>
<reference evidence="3" key="3">
    <citation type="submission" date="2025-09" db="UniProtKB">
        <authorList>
            <consortium name="Ensembl"/>
        </authorList>
    </citation>
    <scope>IDENTIFICATION</scope>
</reference>
<dbReference type="GO" id="GO:0007268">
    <property type="term" value="P:chemical synaptic transmission"/>
    <property type="evidence" value="ECO:0007669"/>
    <property type="project" value="InterPro"/>
</dbReference>
<dbReference type="FunCoup" id="A0A3P8VGB9">
    <property type="interactions" value="1368"/>
</dbReference>
<name>A0A3P8VGB9_CYNSE</name>
<proteinExistence type="predicted"/>
<feature type="compositionally biased region" description="Low complexity" evidence="2">
    <location>
        <begin position="278"/>
        <end position="291"/>
    </location>
</feature>
<feature type="region of interest" description="Disordered" evidence="2">
    <location>
        <begin position="1"/>
        <end position="89"/>
    </location>
</feature>
<feature type="compositionally biased region" description="Basic residues" evidence="2">
    <location>
        <begin position="195"/>
        <end position="205"/>
    </location>
</feature>
<feature type="coiled-coil region" evidence="1">
    <location>
        <begin position="432"/>
        <end position="501"/>
    </location>
</feature>
<dbReference type="InterPro" id="IPR033545">
    <property type="entry name" value="CEP89"/>
</dbReference>
<dbReference type="Ensembl" id="ENSCSET00000013541.1">
    <property type="protein sequence ID" value="ENSCSEP00000013382.1"/>
    <property type="gene ID" value="ENSCSEG00000008635.1"/>
</dbReference>
<feature type="compositionally biased region" description="Polar residues" evidence="2">
    <location>
        <begin position="162"/>
        <end position="172"/>
    </location>
</feature>
<feature type="compositionally biased region" description="Basic and acidic residues" evidence="2">
    <location>
        <begin position="262"/>
        <end position="277"/>
    </location>
</feature>
<dbReference type="PANTHER" id="PTHR36170:SF1">
    <property type="entry name" value="CENTROSOMAL PROTEIN OF 89 KDA"/>
    <property type="match status" value="1"/>
</dbReference>
<accession>A0A3P8VGB9</accession>
<dbReference type="GO" id="GO:0045202">
    <property type="term" value="C:synapse"/>
    <property type="evidence" value="ECO:0007669"/>
    <property type="project" value="GOC"/>
</dbReference>
<evidence type="ECO:0000256" key="1">
    <source>
        <dbReference type="SAM" id="Coils"/>
    </source>
</evidence>
<evidence type="ECO:0000313" key="4">
    <source>
        <dbReference type="Proteomes" id="UP000265120"/>
    </source>
</evidence>
<feature type="compositionally biased region" description="Low complexity" evidence="2">
    <location>
        <begin position="50"/>
        <end position="61"/>
    </location>
</feature>
<reference evidence="3 4" key="1">
    <citation type="journal article" date="2014" name="Nat. Genet.">
        <title>Whole-genome sequence of a flatfish provides insights into ZW sex chromosome evolution and adaptation to a benthic lifestyle.</title>
        <authorList>
            <person name="Chen S."/>
            <person name="Zhang G."/>
            <person name="Shao C."/>
            <person name="Huang Q."/>
            <person name="Liu G."/>
            <person name="Zhang P."/>
            <person name="Song W."/>
            <person name="An N."/>
            <person name="Chalopin D."/>
            <person name="Volff J.N."/>
            <person name="Hong Y."/>
            <person name="Li Q."/>
            <person name="Sha Z."/>
            <person name="Zhou H."/>
            <person name="Xie M."/>
            <person name="Yu Q."/>
            <person name="Liu Y."/>
            <person name="Xiang H."/>
            <person name="Wang N."/>
            <person name="Wu K."/>
            <person name="Yang C."/>
            <person name="Zhou Q."/>
            <person name="Liao X."/>
            <person name="Yang L."/>
            <person name="Hu Q."/>
            <person name="Zhang J."/>
            <person name="Meng L."/>
            <person name="Jin L."/>
            <person name="Tian Y."/>
            <person name="Lian J."/>
            <person name="Yang J."/>
            <person name="Miao G."/>
            <person name="Liu S."/>
            <person name="Liang Z."/>
            <person name="Yan F."/>
            <person name="Li Y."/>
            <person name="Sun B."/>
            <person name="Zhang H."/>
            <person name="Zhang J."/>
            <person name="Zhu Y."/>
            <person name="Du M."/>
            <person name="Zhao Y."/>
            <person name="Schartl M."/>
            <person name="Tang Q."/>
            <person name="Wang J."/>
        </authorList>
    </citation>
    <scope>NUCLEOTIDE SEQUENCE</scope>
</reference>